<reference evidence="2 3" key="1">
    <citation type="submission" date="2024-11" db="EMBL/GenBank/DDBJ databases">
        <title>Adaptive evolution of stress response genes in parasites aligns with host niche diversity.</title>
        <authorList>
            <person name="Hahn C."/>
            <person name="Resl P."/>
        </authorList>
    </citation>
    <scope>NUCLEOTIDE SEQUENCE [LARGE SCALE GENOMIC DNA]</scope>
    <source>
        <strain evidence="2">EGGRZ-B1_66</strain>
        <tissue evidence="2">Body</tissue>
    </source>
</reference>
<comment type="caution">
    <text evidence="2">The sequence shown here is derived from an EMBL/GenBank/DDBJ whole genome shotgun (WGS) entry which is preliminary data.</text>
</comment>
<evidence type="ECO:0000313" key="3">
    <source>
        <dbReference type="Proteomes" id="UP001626550"/>
    </source>
</evidence>
<proteinExistence type="predicted"/>
<sequence>MLLQELTWLKYQTGVDVADQKLNMTAPDEFGRRCSAEESVEGLLNRRKASQGSSSIQSAPAMTLEGSPSLSQARFEEVRASGLATDLPPWEVERLNRLVNHSGTWVQTVIPDHFQSPPQIVQYLKHIYNQRISLGGPRLGNFSRSQRRNIPAQTNVNTCFGGGDCLGVIMHNLDTINE</sequence>
<feature type="region of interest" description="Disordered" evidence="1">
    <location>
        <begin position="42"/>
        <end position="68"/>
    </location>
</feature>
<name>A0ABD2Q115_9PLAT</name>
<dbReference type="Proteomes" id="UP001626550">
    <property type="component" value="Unassembled WGS sequence"/>
</dbReference>
<organism evidence="2 3">
    <name type="scientific">Cichlidogyrus casuarinus</name>
    <dbReference type="NCBI Taxonomy" id="1844966"/>
    <lineage>
        <taxon>Eukaryota</taxon>
        <taxon>Metazoa</taxon>
        <taxon>Spiralia</taxon>
        <taxon>Lophotrochozoa</taxon>
        <taxon>Platyhelminthes</taxon>
        <taxon>Monogenea</taxon>
        <taxon>Monopisthocotylea</taxon>
        <taxon>Dactylogyridea</taxon>
        <taxon>Ancyrocephalidae</taxon>
        <taxon>Cichlidogyrus</taxon>
    </lineage>
</organism>
<evidence type="ECO:0000313" key="2">
    <source>
        <dbReference type="EMBL" id="KAL3313224.1"/>
    </source>
</evidence>
<keyword evidence="3" id="KW-1185">Reference proteome</keyword>
<dbReference type="AlphaFoldDB" id="A0ABD2Q115"/>
<accession>A0ABD2Q115</accession>
<dbReference type="EMBL" id="JBJKFK010001388">
    <property type="protein sequence ID" value="KAL3313224.1"/>
    <property type="molecule type" value="Genomic_DNA"/>
</dbReference>
<protein>
    <submittedName>
        <fullName evidence="2">Uncharacterized protein</fullName>
    </submittedName>
</protein>
<feature type="compositionally biased region" description="Polar residues" evidence="1">
    <location>
        <begin position="50"/>
        <end position="68"/>
    </location>
</feature>
<evidence type="ECO:0000256" key="1">
    <source>
        <dbReference type="SAM" id="MobiDB-lite"/>
    </source>
</evidence>
<gene>
    <name evidence="2" type="ORF">Ciccas_008174</name>
</gene>